<dbReference type="Pfam" id="PF00356">
    <property type="entry name" value="LacI"/>
    <property type="match status" value="1"/>
</dbReference>
<keyword evidence="2" id="KW-0238">DNA-binding</keyword>
<evidence type="ECO:0000259" key="4">
    <source>
        <dbReference type="PROSITE" id="PS50932"/>
    </source>
</evidence>
<reference evidence="5" key="1">
    <citation type="submission" date="2020-05" db="EMBL/GenBank/DDBJ databases">
        <authorList>
            <person name="Chiriac C."/>
            <person name="Salcher M."/>
            <person name="Ghai R."/>
            <person name="Kavagutti S V."/>
        </authorList>
    </citation>
    <scope>NUCLEOTIDE SEQUENCE</scope>
</reference>
<keyword evidence="1" id="KW-0805">Transcription regulation</keyword>
<dbReference type="AlphaFoldDB" id="A0A6J6F289"/>
<proteinExistence type="predicted"/>
<organism evidence="5">
    <name type="scientific">freshwater metagenome</name>
    <dbReference type="NCBI Taxonomy" id="449393"/>
    <lineage>
        <taxon>unclassified sequences</taxon>
        <taxon>metagenomes</taxon>
        <taxon>ecological metagenomes</taxon>
    </lineage>
</organism>
<keyword evidence="3" id="KW-0804">Transcription</keyword>
<evidence type="ECO:0000256" key="3">
    <source>
        <dbReference type="ARBA" id="ARBA00023163"/>
    </source>
</evidence>
<dbReference type="PANTHER" id="PTHR30146:SF153">
    <property type="entry name" value="LACTOSE OPERON REPRESSOR"/>
    <property type="match status" value="1"/>
</dbReference>
<dbReference type="PANTHER" id="PTHR30146">
    <property type="entry name" value="LACI-RELATED TRANSCRIPTIONAL REPRESSOR"/>
    <property type="match status" value="1"/>
</dbReference>
<dbReference type="InterPro" id="IPR010982">
    <property type="entry name" value="Lambda_DNA-bd_dom_sf"/>
</dbReference>
<dbReference type="GO" id="GO:0000976">
    <property type="term" value="F:transcription cis-regulatory region binding"/>
    <property type="evidence" value="ECO:0007669"/>
    <property type="project" value="TreeGrafter"/>
</dbReference>
<dbReference type="CDD" id="cd01392">
    <property type="entry name" value="HTH_LacI"/>
    <property type="match status" value="1"/>
</dbReference>
<dbReference type="InterPro" id="IPR028082">
    <property type="entry name" value="Peripla_BP_I"/>
</dbReference>
<name>A0A6J6F289_9ZZZZ</name>
<evidence type="ECO:0000256" key="1">
    <source>
        <dbReference type="ARBA" id="ARBA00023015"/>
    </source>
</evidence>
<dbReference type="PROSITE" id="PS50932">
    <property type="entry name" value="HTH_LACI_2"/>
    <property type="match status" value="1"/>
</dbReference>
<accession>A0A6J6F289</accession>
<dbReference type="InterPro" id="IPR000843">
    <property type="entry name" value="HTH_LacI"/>
</dbReference>
<dbReference type="CDD" id="cd06267">
    <property type="entry name" value="PBP1_LacI_sugar_binding-like"/>
    <property type="match status" value="1"/>
</dbReference>
<dbReference type="EMBL" id="CAEZSR010000139">
    <property type="protein sequence ID" value="CAB4578968.1"/>
    <property type="molecule type" value="Genomic_DNA"/>
</dbReference>
<sequence>MATLALVAAHAQVGIGTVSRVLNDSPNVSPEMRERVRRSMEAVGYSPTRRKRAGQVRRGGLIGVLVTYFDEPSAYQRIRGIVSRLQPHGYEVVLFNVAAPAQVSERLVEIPQHSLDGLIVISLPLGSADGERLATSSFPTVLVDTTSPSLPSVCIDDRLGGRMATQHLVDLGHTRIGFVGEPANNAFGFVACANREAGYRAVLEEAGLGPSPELVRYGAHLRSAAKQMTLDLLHLPDPPTAIVATSDVQAVGVLEAAASLGRRVPDDLSVIGYDDIELASLMNLTTVRQPLEGSGRRAADLVLEAIATATRPQLAEELQIELVVRSTTGRHR</sequence>
<gene>
    <name evidence="5" type="ORF">UFOPK1493_02918</name>
</gene>
<protein>
    <submittedName>
        <fullName evidence="5">Unannotated protein</fullName>
    </submittedName>
</protein>
<evidence type="ECO:0000313" key="5">
    <source>
        <dbReference type="EMBL" id="CAB4578968.1"/>
    </source>
</evidence>
<dbReference type="Gene3D" id="1.10.260.40">
    <property type="entry name" value="lambda repressor-like DNA-binding domains"/>
    <property type="match status" value="1"/>
</dbReference>
<evidence type="ECO:0000256" key="2">
    <source>
        <dbReference type="ARBA" id="ARBA00023125"/>
    </source>
</evidence>
<feature type="domain" description="HTH lacI-type" evidence="4">
    <location>
        <begin position="2"/>
        <end position="56"/>
    </location>
</feature>
<dbReference type="SMART" id="SM00354">
    <property type="entry name" value="HTH_LACI"/>
    <property type="match status" value="1"/>
</dbReference>
<dbReference type="SUPFAM" id="SSF53822">
    <property type="entry name" value="Periplasmic binding protein-like I"/>
    <property type="match status" value="1"/>
</dbReference>
<dbReference type="GO" id="GO:0003700">
    <property type="term" value="F:DNA-binding transcription factor activity"/>
    <property type="evidence" value="ECO:0007669"/>
    <property type="project" value="TreeGrafter"/>
</dbReference>
<dbReference type="Pfam" id="PF13377">
    <property type="entry name" value="Peripla_BP_3"/>
    <property type="match status" value="1"/>
</dbReference>
<dbReference type="Gene3D" id="3.40.50.2300">
    <property type="match status" value="2"/>
</dbReference>
<dbReference type="InterPro" id="IPR046335">
    <property type="entry name" value="LacI/GalR-like_sensor"/>
</dbReference>
<dbReference type="SUPFAM" id="SSF47413">
    <property type="entry name" value="lambda repressor-like DNA-binding domains"/>
    <property type="match status" value="1"/>
</dbReference>